<dbReference type="InterPro" id="IPR011251">
    <property type="entry name" value="Luciferase-like_dom"/>
</dbReference>
<sequence length="415" mass="46710">MRLRFDIFFSISQTPDTTGQTPSEREMFASFFDQVELADKLGFGVGWVAQAHLSTEVQKNNSKPVVPHFPGEVGLCTDFFQIAGQMLARTERMEVGSAVMSILASGGPIAQAERVGAFLALHGMDPSESRRLHIGFSAGRFEFMARPYGIVPRDAVEEAAWPALRGQVFAEASEIFLRLLNGEVLSSDMTKPTILSRSNFRSDGDWENVQDAAVSLQGLDSAPDSIEIARRYEFEDIKTIPQEWRRELLNLVLGSHDPALQVEVNKLRPVQVFNLSITAPHIIEETHERFRQHYHSDGGPWERSMMPRTIMVFVNDEEGLTPDEQNDAAMEEARAALSTYWSALEGTIDPAKIERATDNAVIGNVERVCEQILERFHPEDRLMCWFDFFNHDSERVQRNMTAFMTKVAPRVNGGT</sequence>
<accession>A0A381V5J1</accession>
<dbReference type="Pfam" id="PF00296">
    <property type="entry name" value="Bac_luciferase"/>
    <property type="match status" value="1"/>
</dbReference>
<name>A0A381V5J1_9ZZZZ</name>
<dbReference type="InterPro" id="IPR036661">
    <property type="entry name" value="Luciferase-like_sf"/>
</dbReference>
<evidence type="ECO:0000313" key="2">
    <source>
        <dbReference type="EMBL" id="SVA35649.1"/>
    </source>
</evidence>
<dbReference type="EMBL" id="UINC01007915">
    <property type="protein sequence ID" value="SVA35649.1"/>
    <property type="molecule type" value="Genomic_DNA"/>
</dbReference>
<protein>
    <recommendedName>
        <fullName evidence="1">Luciferase-like domain-containing protein</fullName>
    </recommendedName>
</protein>
<dbReference type="Gene3D" id="3.20.20.30">
    <property type="entry name" value="Luciferase-like domain"/>
    <property type="match status" value="1"/>
</dbReference>
<reference evidence="2" key="1">
    <citation type="submission" date="2018-05" db="EMBL/GenBank/DDBJ databases">
        <authorList>
            <person name="Lanie J.A."/>
            <person name="Ng W.-L."/>
            <person name="Kazmierczak K.M."/>
            <person name="Andrzejewski T.M."/>
            <person name="Davidsen T.M."/>
            <person name="Wayne K.J."/>
            <person name="Tettelin H."/>
            <person name="Glass J.I."/>
            <person name="Rusch D."/>
            <person name="Podicherti R."/>
            <person name="Tsui H.-C.T."/>
            <person name="Winkler M.E."/>
        </authorList>
    </citation>
    <scope>NUCLEOTIDE SEQUENCE</scope>
</reference>
<dbReference type="AlphaFoldDB" id="A0A381V5J1"/>
<proteinExistence type="predicted"/>
<feature type="domain" description="Luciferase-like" evidence="1">
    <location>
        <begin position="4"/>
        <end position="183"/>
    </location>
</feature>
<dbReference type="GO" id="GO:0016705">
    <property type="term" value="F:oxidoreductase activity, acting on paired donors, with incorporation or reduction of molecular oxygen"/>
    <property type="evidence" value="ECO:0007669"/>
    <property type="project" value="InterPro"/>
</dbReference>
<gene>
    <name evidence="2" type="ORF">METZ01_LOCUS88503</name>
</gene>
<dbReference type="SUPFAM" id="SSF51679">
    <property type="entry name" value="Bacterial luciferase-like"/>
    <property type="match status" value="1"/>
</dbReference>
<organism evidence="2">
    <name type="scientific">marine metagenome</name>
    <dbReference type="NCBI Taxonomy" id="408172"/>
    <lineage>
        <taxon>unclassified sequences</taxon>
        <taxon>metagenomes</taxon>
        <taxon>ecological metagenomes</taxon>
    </lineage>
</organism>
<evidence type="ECO:0000259" key="1">
    <source>
        <dbReference type="Pfam" id="PF00296"/>
    </source>
</evidence>